<dbReference type="Proteomes" id="UP000195101">
    <property type="component" value="Unassembled WGS sequence"/>
</dbReference>
<feature type="transmembrane region" description="Helical" evidence="2">
    <location>
        <begin position="20"/>
        <end position="42"/>
    </location>
</feature>
<keyword evidence="4" id="KW-1185">Reference proteome</keyword>
<dbReference type="AlphaFoldDB" id="A0A251YUJ4"/>
<feature type="transmembrane region" description="Helical" evidence="2">
    <location>
        <begin position="123"/>
        <end position="142"/>
    </location>
</feature>
<dbReference type="EMBL" id="MDJZ01000003">
    <property type="protein sequence ID" value="OUE27916.1"/>
    <property type="molecule type" value="Genomic_DNA"/>
</dbReference>
<keyword evidence="2" id="KW-0472">Membrane</keyword>
<keyword evidence="2" id="KW-0812">Transmembrane</keyword>
<evidence type="ECO:0000313" key="4">
    <source>
        <dbReference type="Proteomes" id="UP000195101"/>
    </source>
</evidence>
<feature type="compositionally biased region" description="Basic and acidic residues" evidence="1">
    <location>
        <begin position="201"/>
        <end position="210"/>
    </location>
</feature>
<feature type="transmembrane region" description="Helical" evidence="2">
    <location>
        <begin position="48"/>
        <end position="70"/>
    </location>
</feature>
<name>A0A251YUJ4_9MICO</name>
<feature type="transmembrane region" description="Helical" evidence="2">
    <location>
        <begin position="148"/>
        <end position="166"/>
    </location>
</feature>
<evidence type="ECO:0000256" key="1">
    <source>
        <dbReference type="SAM" id="MobiDB-lite"/>
    </source>
</evidence>
<gene>
    <name evidence="3" type="ORF">BFL37_01065</name>
</gene>
<organism evidence="3 4">
    <name type="scientific">Clavibacter michiganensis</name>
    <dbReference type="NCBI Taxonomy" id="28447"/>
    <lineage>
        <taxon>Bacteria</taxon>
        <taxon>Bacillati</taxon>
        <taxon>Actinomycetota</taxon>
        <taxon>Actinomycetes</taxon>
        <taxon>Micrococcales</taxon>
        <taxon>Microbacteriaceae</taxon>
        <taxon>Clavibacter</taxon>
    </lineage>
</organism>
<proteinExistence type="predicted"/>
<evidence type="ECO:0000256" key="2">
    <source>
        <dbReference type="SAM" id="Phobius"/>
    </source>
</evidence>
<feature type="region of interest" description="Disordered" evidence="1">
    <location>
        <begin position="186"/>
        <end position="210"/>
    </location>
</feature>
<dbReference type="RefSeq" id="WP_086513333.1">
    <property type="nucleotide sequence ID" value="NZ_MDJZ01000003.1"/>
</dbReference>
<dbReference type="OrthoDB" id="5125155at2"/>
<accession>A0A251YUJ4</accession>
<protein>
    <submittedName>
        <fullName evidence="3">Uncharacterized protein</fullName>
    </submittedName>
</protein>
<comment type="caution">
    <text evidence="3">The sequence shown here is derived from an EMBL/GenBank/DDBJ whole genome shotgun (WGS) entry which is preliminary data.</text>
</comment>
<evidence type="ECO:0000313" key="3">
    <source>
        <dbReference type="EMBL" id="OUE27916.1"/>
    </source>
</evidence>
<sequence>MTSTAPDRPQPLFRRIRRGWYHAPFAVPALTFAILVFAWLSALDLDRTSVGTGTVVVRAVVALAVGVAMAGGRRITRLYHPGSPSEVDVSEAAEDGALPPGADPTAWQDALVRRRRQIRQEAWAIPVALVLLVGLIFLPRPAETSVSFAYVVLLALFVPYAVSLIVSRSRRRDSVDALLVPLQEQARADEERRTGWAPPSPDDRIPPAAG</sequence>
<reference evidence="3 4" key="1">
    <citation type="submission" date="2016-08" db="EMBL/GenBank/DDBJ databases">
        <title>Genome sequence of Clavibacter michiganensis spp strain CFBP8019.</title>
        <authorList>
            <person name="Thapa S.P."/>
            <person name="Coaker G."/>
            <person name="Jacques M.-A."/>
        </authorList>
    </citation>
    <scope>NUCLEOTIDE SEQUENCE [LARGE SCALE GENOMIC DNA]</scope>
    <source>
        <strain evidence="3">CFBP8019</strain>
    </source>
</reference>
<keyword evidence="2" id="KW-1133">Transmembrane helix</keyword>